<dbReference type="EMBL" id="FWFQ01000001">
    <property type="protein sequence ID" value="SLN12951.1"/>
    <property type="molecule type" value="Genomic_DNA"/>
</dbReference>
<reference evidence="8 9" key="1">
    <citation type="submission" date="2017-03" db="EMBL/GenBank/DDBJ databases">
        <authorList>
            <person name="Afonso C.L."/>
            <person name="Miller P.J."/>
            <person name="Scott M.A."/>
            <person name="Spackman E."/>
            <person name="Goraichik I."/>
            <person name="Dimitrov K.M."/>
            <person name="Suarez D.L."/>
            <person name="Swayne D.E."/>
        </authorList>
    </citation>
    <scope>NUCLEOTIDE SEQUENCE [LARGE SCALE GENOMIC DNA]</scope>
    <source>
        <strain evidence="8 9">CECT 7680</strain>
    </source>
</reference>
<name>A0A1Y5RB42_9RHOB</name>
<dbReference type="EC" id="3.4.24.-" evidence="8"/>
<dbReference type="Proteomes" id="UP000193409">
    <property type="component" value="Unassembled WGS sequence"/>
</dbReference>
<keyword evidence="3 6" id="KW-0378">Hydrolase</keyword>
<proteinExistence type="inferred from homology"/>
<comment type="similarity">
    <text evidence="6">Belongs to the peptidase M48 family.</text>
</comment>
<dbReference type="InterPro" id="IPR051156">
    <property type="entry name" value="Mito/Outer_Membr_Metalloprot"/>
</dbReference>
<evidence type="ECO:0000313" key="8">
    <source>
        <dbReference type="EMBL" id="SLN12951.1"/>
    </source>
</evidence>
<evidence type="ECO:0000256" key="2">
    <source>
        <dbReference type="ARBA" id="ARBA00022723"/>
    </source>
</evidence>
<keyword evidence="4 6" id="KW-0862">Zinc</keyword>
<dbReference type="GO" id="GO:0046872">
    <property type="term" value="F:metal ion binding"/>
    <property type="evidence" value="ECO:0007669"/>
    <property type="project" value="UniProtKB-KW"/>
</dbReference>
<accession>A0A1Y5RB42</accession>
<dbReference type="AlphaFoldDB" id="A0A1Y5RB42"/>
<dbReference type="GO" id="GO:0051603">
    <property type="term" value="P:proteolysis involved in protein catabolic process"/>
    <property type="evidence" value="ECO:0007669"/>
    <property type="project" value="TreeGrafter"/>
</dbReference>
<evidence type="ECO:0000313" key="9">
    <source>
        <dbReference type="Proteomes" id="UP000193409"/>
    </source>
</evidence>
<gene>
    <name evidence="8" type="primary">loiP</name>
    <name evidence="8" type="ORF">PSA7680_00228</name>
</gene>
<comment type="cofactor">
    <cofactor evidence="6">
        <name>Zn(2+)</name>
        <dbReference type="ChEBI" id="CHEBI:29105"/>
    </cofactor>
    <text evidence="6">Binds 1 zinc ion per subunit.</text>
</comment>
<evidence type="ECO:0000259" key="7">
    <source>
        <dbReference type="Pfam" id="PF01435"/>
    </source>
</evidence>
<feature type="domain" description="Peptidase M48" evidence="7">
    <location>
        <begin position="38"/>
        <end position="221"/>
    </location>
</feature>
<keyword evidence="1 6" id="KW-0645">Protease</keyword>
<evidence type="ECO:0000256" key="1">
    <source>
        <dbReference type="ARBA" id="ARBA00022670"/>
    </source>
</evidence>
<evidence type="ECO:0000256" key="6">
    <source>
        <dbReference type="RuleBase" id="RU003983"/>
    </source>
</evidence>
<evidence type="ECO:0000256" key="3">
    <source>
        <dbReference type="ARBA" id="ARBA00022801"/>
    </source>
</evidence>
<organism evidence="8 9">
    <name type="scientific">Pseudoruegeria aquimaris</name>
    <dbReference type="NCBI Taxonomy" id="393663"/>
    <lineage>
        <taxon>Bacteria</taxon>
        <taxon>Pseudomonadati</taxon>
        <taxon>Pseudomonadota</taxon>
        <taxon>Alphaproteobacteria</taxon>
        <taxon>Rhodobacterales</taxon>
        <taxon>Roseobacteraceae</taxon>
        <taxon>Pseudoruegeria</taxon>
    </lineage>
</organism>
<dbReference type="OrthoDB" id="9810445at2"/>
<dbReference type="Pfam" id="PF01435">
    <property type="entry name" value="Peptidase_M48"/>
    <property type="match status" value="1"/>
</dbReference>
<dbReference type="Gene3D" id="3.30.2010.10">
    <property type="entry name" value="Metalloproteases ('zincins'), catalytic domain"/>
    <property type="match status" value="1"/>
</dbReference>
<dbReference type="PANTHER" id="PTHR22726">
    <property type="entry name" value="METALLOENDOPEPTIDASE OMA1"/>
    <property type="match status" value="1"/>
</dbReference>
<dbReference type="PANTHER" id="PTHR22726:SF8">
    <property type="entry name" value="METALLOPROTEASE YCAL"/>
    <property type="match status" value="1"/>
</dbReference>
<evidence type="ECO:0000256" key="5">
    <source>
        <dbReference type="ARBA" id="ARBA00023049"/>
    </source>
</evidence>
<sequence>MLKFMPILLAVLYGIAIYHFSALRTRRELDAKSTRLADPALKRITDGFAKALDVPQVPVHIYEISPVNGLAAPDGRIFITRGFYEKYRAGLVSAEEMASVIAHELGHVALGHSRRRMIDFSGQNALRTAMAMVLSRFIPGVGVLIANFFTTLLAARLSRSDEYEADAYAAALLTKAGIGTAPQKALFSKLEALTEANAGAMPAWFLSHPKTDDRIRAIEKLEEKWAV</sequence>
<dbReference type="RefSeq" id="WP_085866812.1">
    <property type="nucleotide sequence ID" value="NZ_FWFQ01000001.1"/>
</dbReference>
<evidence type="ECO:0000256" key="4">
    <source>
        <dbReference type="ARBA" id="ARBA00022833"/>
    </source>
</evidence>
<protein>
    <submittedName>
        <fullName evidence="8">Metalloprotease LoiP</fullName>
        <ecNumber evidence="8">3.4.24.-</ecNumber>
    </submittedName>
</protein>
<keyword evidence="2" id="KW-0479">Metal-binding</keyword>
<dbReference type="GO" id="GO:0004222">
    <property type="term" value="F:metalloendopeptidase activity"/>
    <property type="evidence" value="ECO:0007669"/>
    <property type="project" value="InterPro"/>
</dbReference>
<dbReference type="InterPro" id="IPR001915">
    <property type="entry name" value="Peptidase_M48"/>
</dbReference>
<dbReference type="GO" id="GO:0016020">
    <property type="term" value="C:membrane"/>
    <property type="evidence" value="ECO:0007669"/>
    <property type="project" value="TreeGrafter"/>
</dbReference>
<keyword evidence="5 6" id="KW-0482">Metalloprotease</keyword>
<keyword evidence="9" id="KW-1185">Reference proteome</keyword>